<keyword evidence="2" id="KW-1185">Reference proteome</keyword>
<sequence>MCICLRFQREGSFPRSSRQSDLFHKKLQNHFLCKKRLSFQCIP</sequence>
<protein>
    <submittedName>
        <fullName evidence="1">Uncharacterized protein</fullName>
    </submittedName>
</protein>
<dbReference type="AlphaFoldDB" id="C6LE29"/>
<evidence type="ECO:0000313" key="2">
    <source>
        <dbReference type="Proteomes" id="UP000005561"/>
    </source>
</evidence>
<proteinExistence type="predicted"/>
<dbReference type="Proteomes" id="UP000005561">
    <property type="component" value="Unassembled WGS sequence"/>
</dbReference>
<comment type="caution">
    <text evidence="1">The sequence shown here is derived from an EMBL/GenBank/DDBJ whole genome shotgun (WGS) entry which is preliminary data.</text>
</comment>
<name>C6LE29_9FIRM</name>
<dbReference type="EMBL" id="ACCL02000007">
    <property type="protein sequence ID" value="EET61233.1"/>
    <property type="molecule type" value="Genomic_DNA"/>
</dbReference>
<accession>C6LE29</accession>
<reference evidence="1" key="1">
    <citation type="submission" date="2009-07" db="EMBL/GenBank/DDBJ databases">
        <authorList>
            <person name="Weinstock G."/>
            <person name="Sodergren E."/>
            <person name="Clifton S."/>
            <person name="Fulton L."/>
            <person name="Fulton B."/>
            <person name="Courtney L."/>
            <person name="Fronick C."/>
            <person name="Harrison M."/>
            <person name="Strong C."/>
            <person name="Farmer C."/>
            <person name="Delahaunty K."/>
            <person name="Markovic C."/>
            <person name="Hall O."/>
            <person name="Minx P."/>
            <person name="Tomlinson C."/>
            <person name="Mitreva M."/>
            <person name="Nelson J."/>
            <person name="Hou S."/>
            <person name="Wollam A."/>
            <person name="Pepin K.H."/>
            <person name="Johnson M."/>
            <person name="Bhonagiri V."/>
            <person name="Nash W.E."/>
            <person name="Warren W."/>
            <person name="Chinwalla A."/>
            <person name="Mardis E.R."/>
            <person name="Wilson R.K."/>
        </authorList>
    </citation>
    <scope>NUCLEOTIDE SEQUENCE [LARGE SCALE GENOMIC DNA]</scope>
    <source>
        <strain evidence="1">DSM 14469</strain>
    </source>
</reference>
<gene>
    <name evidence="1" type="ORF">BRYFOR_06878</name>
</gene>
<organism evidence="1 2">
    <name type="scientific">Marvinbryantia formatexigens DSM 14469</name>
    <dbReference type="NCBI Taxonomy" id="478749"/>
    <lineage>
        <taxon>Bacteria</taxon>
        <taxon>Bacillati</taxon>
        <taxon>Bacillota</taxon>
        <taxon>Clostridia</taxon>
        <taxon>Lachnospirales</taxon>
        <taxon>Lachnospiraceae</taxon>
        <taxon>Marvinbryantia</taxon>
    </lineage>
</organism>
<evidence type="ECO:0000313" key="1">
    <source>
        <dbReference type="EMBL" id="EET61233.1"/>
    </source>
</evidence>